<keyword evidence="9" id="KW-1185">Reference proteome</keyword>
<dbReference type="PANTHER" id="PTHR23514">
    <property type="entry name" value="BYPASS OF STOP CODON PROTEIN 6"/>
    <property type="match status" value="1"/>
</dbReference>
<evidence type="ECO:0000256" key="2">
    <source>
        <dbReference type="ARBA" id="ARBA00022692"/>
    </source>
</evidence>
<keyword evidence="2 6" id="KW-0812">Transmembrane</keyword>
<evidence type="ECO:0000313" key="9">
    <source>
        <dbReference type="Proteomes" id="UP000749040"/>
    </source>
</evidence>
<evidence type="ECO:0000256" key="4">
    <source>
        <dbReference type="ARBA" id="ARBA00023136"/>
    </source>
</evidence>
<dbReference type="InterPro" id="IPR051788">
    <property type="entry name" value="MFS_Transporter"/>
</dbReference>
<feature type="domain" description="Major facilitator superfamily (MFS) profile" evidence="7">
    <location>
        <begin position="1"/>
        <end position="373"/>
    </location>
</feature>
<dbReference type="Pfam" id="PF07690">
    <property type="entry name" value="MFS_1"/>
    <property type="match status" value="1"/>
</dbReference>
<feature type="transmembrane region" description="Helical" evidence="6">
    <location>
        <begin position="230"/>
        <end position="250"/>
    </location>
</feature>
<feature type="transmembrane region" description="Helical" evidence="6">
    <location>
        <begin position="320"/>
        <end position="341"/>
    </location>
</feature>
<feature type="transmembrane region" description="Helical" evidence="6">
    <location>
        <begin position="146"/>
        <end position="167"/>
    </location>
</feature>
<comment type="subcellular location">
    <subcellularLocation>
        <location evidence="1">Cell membrane</location>
        <topology evidence="1">Multi-pass membrane protein</topology>
    </subcellularLocation>
</comment>
<feature type="transmembrane region" description="Helical" evidence="6">
    <location>
        <begin position="26"/>
        <end position="44"/>
    </location>
</feature>
<comment type="caution">
    <text evidence="8">The sequence shown here is derived from an EMBL/GenBank/DDBJ whole genome shotgun (WGS) entry which is preliminary data.</text>
</comment>
<dbReference type="Gene3D" id="1.20.1250.20">
    <property type="entry name" value="MFS general substrate transporter like domains"/>
    <property type="match status" value="1"/>
</dbReference>
<feature type="region of interest" description="Disordered" evidence="5">
    <location>
        <begin position="367"/>
        <end position="413"/>
    </location>
</feature>
<dbReference type="InterPro" id="IPR020846">
    <property type="entry name" value="MFS_dom"/>
</dbReference>
<dbReference type="EMBL" id="JADKYB010000008">
    <property type="protein sequence ID" value="MBM9506232.1"/>
    <property type="molecule type" value="Genomic_DNA"/>
</dbReference>
<evidence type="ECO:0000259" key="7">
    <source>
        <dbReference type="PROSITE" id="PS50850"/>
    </source>
</evidence>
<dbReference type="PROSITE" id="PS50850">
    <property type="entry name" value="MFS"/>
    <property type="match status" value="1"/>
</dbReference>
<feature type="transmembrane region" description="Helical" evidence="6">
    <location>
        <begin position="119"/>
        <end position="140"/>
    </location>
</feature>
<evidence type="ECO:0000256" key="1">
    <source>
        <dbReference type="ARBA" id="ARBA00004651"/>
    </source>
</evidence>
<keyword evidence="4 6" id="KW-0472">Membrane</keyword>
<proteinExistence type="predicted"/>
<evidence type="ECO:0000256" key="5">
    <source>
        <dbReference type="SAM" id="MobiDB-lite"/>
    </source>
</evidence>
<gene>
    <name evidence="8" type="ORF">ITX44_17075</name>
</gene>
<reference evidence="8 9" key="1">
    <citation type="submission" date="2021-01" db="EMBL/GenBank/DDBJ databases">
        <title>Streptomyces acididurans sp. nov., isolated from a peat swamp forest soil.</title>
        <authorList>
            <person name="Chantavorakit T."/>
            <person name="Duangmal K."/>
        </authorList>
    </citation>
    <scope>NUCLEOTIDE SEQUENCE [LARGE SCALE GENOMIC DNA]</scope>
    <source>
        <strain evidence="8 9">KK5PA1</strain>
    </source>
</reference>
<dbReference type="PANTHER" id="PTHR23514:SF13">
    <property type="entry name" value="INNER MEMBRANE PROTEIN YBJJ"/>
    <property type="match status" value="1"/>
</dbReference>
<feature type="transmembrane region" description="Helical" evidence="6">
    <location>
        <begin position="199"/>
        <end position="218"/>
    </location>
</feature>
<name>A0ABS2TT30_9ACTN</name>
<dbReference type="SUPFAM" id="SSF103473">
    <property type="entry name" value="MFS general substrate transporter"/>
    <property type="match status" value="1"/>
</dbReference>
<dbReference type="CDD" id="cd17393">
    <property type="entry name" value="MFS_MosC_like"/>
    <property type="match status" value="1"/>
</dbReference>
<accession>A0ABS2TT30</accession>
<dbReference type="Proteomes" id="UP000749040">
    <property type="component" value="Unassembled WGS sequence"/>
</dbReference>
<dbReference type="InterPro" id="IPR011701">
    <property type="entry name" value="MFS"/>
</dbReference>
<feature type="transmembrane region" description="Helical" evidence="6">
    <location>
        <begin position="347"/>
        <end position="368"/>
    </location>
</feature>
<evidence type="ECO:0000256" key="6">
    <source>
        <dbReference type="SAM" id="Phobius"/>
    </source>
</evidence>
<feature type="transmembrane region" description="Helical" evidence="6">
    <location>
        <begin position="83"/>
        <end position="107"/>
    </location>
</feature>
<feature type="transmembrane region" description="Helical" evidence="6">
    <location>
        <begin position="262"/>
        <end position="280"/>
    </location>
</feature>
<evidence type="ECO:0000313" key="8">
    <source>
        <dbReference type="EMBL" id="MBM9506232.1"/>
    </source>
</evidence>
<keyword evidence="3 6" id="KW-1133">Transmembrane helix</keyword>
<sequence>MGVAGATWTSRLPQIRARMGLDPASLGLMLLVIAAGGALVLPPAGRVVGRIGPRRAVSAVAVLVGAGLGVVALGYALRSPLLMAGLFLQGAATGIWDVAMTVHAAAVERRLGRPVMPRFFAGFSLGTVAGASLGALMTAWRIPVSLHIAAVAVLVALATPAAARHFLPELPGSAPRTAGPHRAMAPLGPAPWRDPRTPAIGLIALAFAVAEGAGSNWISLTVIDRHHATAAVGTLTYAVFLAAITLGRWFGPAVIGRLGRPGALRAAAAAAATGVVLFAFGPGAWAAVAGVLLWGGGAALGFPVALSAGADEPVRAADRVGVITSIGYGGFVGGPPLIGFLAGRTGLAPALLVVAVLMTGSAALAGAARRDPRADRPPVRTTPANPTDPPVTAGTATRQGERHAEQPTRDLGQ</sequence>
<feature type="transmembrane region" description="Helical" evidence="6">
    <location>
        <begin position="56"/>
        <end position="77"/>
    </location>
</feature>
<dbReference type="InterPro" id="IPR036259">
    <property type="entry name" value="MFS_trans_sf"/>
</dbReference>
<feature type="compositionally biased region" description="Basic and acidic residues" evidence="5">
    <location>
        <begin position="368"/>
        <end position="378"/>
    </location>
</feature>
<feature type="transmembrane region" description="Helical" evidence="6">
    <location>
        <begin position="286"/>
        <end position="308"/>
    </location>
</feature>
<organism evidence="8 9">
    <name type="scientific">Actinacidiphila acididurans</name>
    <dbReference type="NCBI Taxonomy" id="2784346"/>
    <lineage>
        <taxon>Bacteria</taxon>
        <taxon>Bacillati</taxon>
        <taxon>Actinomycetota</taxon>
        <taxon>Actinomycetes</taxon>
        <taxon>Kitasatosporales</taxon>
        <taxon>Streptomycetaceae</taxon>
        <taxon>Actinacidiphila</taxon>
    </lineage>
</organism>
<feature type="compositionally biased region" description="Basic and acidic residues" evidence="5">
    <location>
        <begin position="399"/>
        <end position="413"/>
    </location>
</feature>
<protein>
    <submittedName>
        <fullName evidence="8">MFS transporter</fullName>
    </submittedName>
</protein>
<evidence type="ECO:0000256" key="3">
    <source>
        <dbReference type="ARBA" id="ARBA00022989"/>
    </source>
</evidence>